<name>A0A0Q9WU52_DROVI</name>
<keyword evidence="2" id="KW-1185">Reference proteome</keyword>
<dbReference type="InParanoid" id="A0A0Q9WU52"/>
<reference evidence="1 2" key="1">
    <citation type="journal article" date="2007" name="Nature">
        <title>Evolution of genes and genomes on the Drosophila phylogeny.</title>
        <authorList>
            <consortium name="Drosophila 12 Genomes Consortium"/>
            <person name="Clark A.G."/>
            <person name="Eisen M.B."/>
            <person name="Smith D.R."/>
            <person name="Bergman C.M."/>
            <person name="Oliver B."/>
            <person name="Markow T.A."/>
            <person name="Kaufman T.C."/>
            <person name="Kellis M."/>
            <person name="Gelbart W."/>
            <person name="Iyer V.N."/>
            <person name="Pollard D.A."/>
            <person name="Sackton T.B."/>
            <person name="Larracuente A.M."/>
            <person name="Singh N.D."/>
            <person name="Abad J.P."/>
            <person name="Abt D.N."/>
            <person name="Adryan B."/>
            <person name="Aguade M."/>
            <person name="Akashi H."/>
            <person name="Anderson W.W."/>
            <person name="Aquadro C.F."/>
            <person name="Ardell D.H."/>
            <person name="Arguello R."/>
            <person name="Artieri C.G."/>
            <person name="Barbash D.A."/>
            <person name="Barker D."/>
            <person name="Barsanti P."/>
            <person name="Batterham P."/>
            <person name="Batzoglou S."/>
            <person name="Begun D."/>
            <person name="Bhutkar A."/>
            <person name="Blanco E."/>
            <person name="Bosak S.A."/>
            <person name="Bradley R.K."/>
            <person name="Brand A.D."/>
            <person name="Brent M.R."/>
            <person name="Brooks A.N."/>
            <person name="Brown R.H."/>
            <person name="Butlin R.K."/>
            <person name="Caggese C."/>
            <person name="Calvi B.R."/>
            <person name="Bernardo de Carvalho A."/>
            <person name="Caspi A."/>
            <person name="Castrezana S."/>
            <person name="Celniker S.E."/>
            <person name="Chang J.L."/>
            <person name="Chapple C."/>
            <person name="Chatterji S."/>
            <person name="Chinwalla A."/>
            <person name="Civetta A."/>
            <person name="Clifton S.W."/>
            <person name="Comeron J.M."/>
            <person name="Costello J.C."/>
            <person name="Coyne J.A."/>
            <person name="Daub J."/>
            <person name="David R.G."/>
            <person name="Delcher A.L."/>
            <person name="Delehaunty K."/>
            <person name="Do C.B."/>
            <person name="Ebling H."/>
            <person name="Edwards K."/>
            <person name="Eickbush T."/>
            <person name="Evans J.D."/>
            <person name="Filipski A."/>
            <person name="Findeiss S."/>
            <person name="Freyhult E."/>
            <person name="Fulton L."/>
            <person name="Fulton R."/>
            <person name="Garcia A.C."/>
            <person name="Gardiner A."/>
            <person name="Garfield D.A."/>
            <person name="Garvin B.E."/>
            <person name="Gibson G."/>
            <person name="Gilbert D."/>
            <person name="Gnerre S."/>
            <person name="Godfrey J."/>
            <person name="Good R."/>
            <person name="Gotea V."/>
            <person name="Gravely B."/>
            <person name="Greenberg A.J."/>
            <person name="Griffiths-Jones S."/>
            <person name="Gross S."/>
            <person name="Guigo R."/>
            <person name="Gustafson E.A."/>
            <person name="Haerty W."/>
            <person name="Hahn M.W."/>
            <person name="Halligan D.L."/>
            <person name="Halpern A.L."/>
            <person name="Halter G.M."/>
            <person name="Han M.V."/>
            <person name="Heger A."/>
            <person name="Hillier L."/>
            <person name="Hinrichs A.S."/>
            <person name="Holmes I."/>
            <person name="Hoskins R.A."/>
            <person name="Hubisz M.J."/>
            <person name="Hultmark D."/>
            <person name="Huntley M.A."/>
            <person name="Jaffe D.B."/>
            <person name="Jagadeeshan S."/>
            <person name="Jeck W.R."/>
            <person name="Johnson J."/>
            <person name="Jones C.D."/>
            <person name="Jordan W.C."/>
            <person name="Karpen G.H."/>
            <person name="Kataoka E."/>
            <person name="Keightley P.D."/>
            <person name="Kheradpour P."/>
            <person name="Kirkness E.F."/>
            <person name="Koerich L.B."/>
            <person name="Kristiansen K."/>
            <person name="Kudrna D."/>
            <person name="Kulathinal R.J."/>
            <person name="Kumar S."/>
            <person name="Kwok R."/>
            <person name="Lander E."/>
            <person name="Langley C.H."/>
            <person name="Lapoint R."/>
            <person name="Lazzaro B.P."/>
            <person name="Lee S.J."/>
            <person name="Levesque L."/>
            <person name="Li R."/>
            <person name="Lin C.F."/>
            <person name="Lin M.F."/>
            <person name="Lindblad-Toh K."/>
            <person name="Llopart A."/>
            <person name="Long M."/>
            <person name="Low L."/>
            <person name="Lozovsky E."/>
            <person name="Lu J."/>
            <person name="Luo M."/>
            <person name="Machado C.A."/>
            <person name="Makalowski W."/>
            <person name="Marzo M."/>
            <person name="Matsuda M."/>
            <person name="Matzkin L."/>
            <person name="McAllister B."/>
            <person name="McBride C.S."/>
            <person name="McKernan B."/>
            <person name="McKernan K."/>
            <person name="Mendez-Lago M."/>
            <person name="Minx P."/>
            <person name="Mollenhauer M.U."/>
            <person name="Montooth K."/>
            <person name="Mount S.M."/>
            <person name="Mu X."/>
            <person name="Myers E."/>
            <person name="Negre B."/>
            <person name="Newfeld S."/>
            <person name="Nielsen R."/>
            <person name="Noor M.A."/>
            <person name="O'Grady P."/>
            <person name="Pachter L."/>
            <person name="Papaceit M."/>
            <person name="Parisi M.J."/>
            <person name="Parisi M."/>
            <person name="Parts L."/>
            <person name="Pedersen J.S."/>
            <person name="Pesole G."/>
            <person name="Phillippy A.M."/>
            <person name="Ponting C.P."/>
            <person name="Pop M."/>
            <person name="Porcelli D."/>
            <person name="Powell J.R."/>
            <person name="Prohaska S."/>
            <person name="Pruitt K."/>
            <person name="Puig M."/>
            <person name="Quesneville H."/>
            <person name="Ram K.R."/>
            <person name="Rand D."/>
            <person name="Rasmussen M.D."/>
            <person name="Reed L.K."/>
            <person name="Reenan R."/>
            <person name="Reily A."/>
            <person name="Remington K.A."/>
            <person name="Rieger T.T."/>
            <person name="Ritchie M.G."/>
            <person name="Robin C."/>
            <person name="Rogers Y.H."/>
            <person name="Rohde C."/>
            <person name="Rozas J."/>
            <person name="Rubenfield M.J."/>
            <person name="Ruiz A."/>
            <person name="Russo S."/>
            <person name="Salzberg S.L."/>
            <person name="Sanchez-Gracia A."/>
            <person name="Saranga D.J."/>
            <person name="Sato H."/>
            <person name="Schaeffer S.W."/>
            <person name="Schatz M.C."/>
            <person name="Schlenke T."/>
            <person name="Schwartz R."/>
            <person name="Segarra C."/>
            <person name="Singh R.S."/>
            <person name="Sirot L."/>
            <person name="Sirota M."/>
            <person name="Sisneros N.B."/>
            <person name="Smith C.D."/>
            <person name="Smith T.F."/>
            <person name="Spieth J."/>
            <person name="Stage D.E."/>
            <person name="Stark A."/>
            <person name="Stephan W."/>
            <person name="Strausberg R.L."/>
            <person name="Strempel S."/>
            <person name="Sturgill D."/>
            <person name="Sutton G."/>
            <person name="Sutton G.G."/>
            <person name="Tao W."/>
            <person name="Teichmann S."/>
            <person name="Tobari Y.N."/>
            <person name="Tomimura Y."/>
            <person name="Tsolas J.M."/>
            <person name="Valente V.L."/>
            <person name="Venter E."/>
            <person name="Venter J.C."/>
            <person name="Vicario S."/>
            <person name="Vieira F.G."/>
            <person name="Vilella A.J."/>
            <person name="Villasante A."/>
            <person name="Walenz B."/>
            <person name="Wang J."/>
            <person name="Wasserman M."/>
            <person name="Watts T."/>
            <person name="Wilson D."/>
            <person name="Wilson R.K."/>
            <person name="Wing R.A."/>
            <person name="Wolfner M.F."/>
            <person name="Wong A."/>
            <person name="Wong G.K."/>
            <person name="Wu C.I."/>
            <person name="Wu G."/>
            <person name="Yamamoto D."/>
            <person name="Yang H.P."/>
            <person name="Yang S.P."/>
            <person name="Yorke J.A."/>
            <person name="Yoshida K."/>
            <person name="Zdobnov E."/>
            <person name="Zhang P."/>
            <person name="Zhang Y."/>
            <person name="Zimin A.V."/>
            <person name="Baldwin J."/>
            <person name="Abdouelleil A."/>
            <person name="Abdulkadir J."/>
            <person name="Abebe A."/>
            <person name="Abera B."/>
            <person name="Abreu J."/>
            <person name="Acer S.C."/>
            <person name="Aftuck L."/>
            <person name="Alexander A."/>
            <person name="An P."/>
            <person name="Anderson E."/>
            <person name="Anderson S."/>
            <person name="Arachi H."/>
            <person name="Azer M."/>
            <person name="Bachantsang P."/>
            <person name="Barry A."/>
            <person name="Bayul T."/>
            <person name="Berlin A."/>
            <person name="Bessette D."/>
            <person name="Bloom T."/>
            <person name="Blye J."/>
            <person name="Boguslavskiy L."/>
            <person name="Bonnet C."/>
            <person name="Boukhgalter B."/>
            <person name="Bourzgui I."/>
            <person name="Brown A."/>
            <person name="Cahill P."/>
            <person name="Channer S."/>
            <person name="Cheshatsang Y."/>
            <person name="Chuda L."/>
            <person name="Citroen M."/>
            <person name="Collymore A."/>
            <person name="Cooke P."/>
            <person name="Costello M."/>
            <person name="D'Aco K."/>
            <person name="Daza R."/>
            <person name="De Haan G."/>
            <person name="DeGray S."/>
            <person name="DeMaso C."/>
            <person name="Dhargay N."/>
            <person name="Dooley K."/>
            <person name="Dooley E."/>
            <person name="Doricent M."/>
            <person name="Dorje P."/>
            <person name="Dorjee K."/>
            <person name="Dupes A."/>
            <person name="Elong R."/>
            <person name="Falk J."/>
            <person name="Farina A."/>
            <person name="Faro S."/>
            <person name="Ferguson D."/>
            <person name="Fisher S."/>
            <person name="Foley C.D."/>
            <person name="Franke A."/>
            <person name="Friedrich D."/>
            <person name="Gadbois L."/>
            <person name="Gearin G."/>
            <person name="Gearin C.R."/>
            <person name="Giannoukos G."/>
            <person name="Goode T."/>
            <person name="Graham J."/>
            <person name="Grandbois E."/>
            <person name="Grewal S."/>
            <person name="Gyaltsen K."/>
            <person name="Hafez N."/>
            <person name="Hagos B."/>
            <person name="Hall J."/>
            <person name="Henson C."/>
            <person name="Hollinger A."/>
            <person name="Honan T."/>
            <person name="Huard M.D."/>
            <person name="Hughes L."/>
            <person name="Hurhula B."/>
            <person name="Husby M.E."/>
            <person name="Kamat A."/>
            <person name="Kanga B."/>
            <person name="Kashin S."/>
            <person name="Khazanovich D."/>
            <person name="Kisner P."/>
            <person name="Lance K."/>
            <person name="Lara M."/>
            <person name="Lee W."/>
            <person name="Lennon N."/>
            <person name="Letendre F."/>
            <person name="LeVine R."/>
            <person name="Lipovsky A."/>
            <person name="Liu X."/>
            <person name="Liu J."/>
            <person name="Liu S."/>
            <person name="Lokyitsang T."/>
            <person name="Lokyitsang Y."/>
            <person name="Lubonja R."/>
            <person name="Lui A."/>
            <person name="MacDonald P."/>
            <person name="Magnisalis V."/>
            <person name="Maru K."/>
            <person name="Matthews C."/>
            <person name="McCusker W."/>
            <person name="McDonough S."/>
            <person name="Mehta T."/>
            <person name="Meldrim J."/>
            <person name="Meneus L."/>
            <person name="Mihai O."/>
            <person name="Mihalev A."/>
            <person name="Mihova T."/>
            <person name="Mittelman R."/>
            <person name="Mlenga V."/>
            <person name="Montmayeur A."/>
            <person name="Mulrain L."/>
            <person name="Navidi A."/>
            <person name="Naylor J."/>
            <person name="Negash T."/>
            <person name="Nguyen T."/>
            <person name="Nguyen N."/>
            <person name="Nicol R."/>
            <person name="Norbu C."/>
            <person name="Norbu N."/>
            <person name="Novod N."/>
            <person name="O'Neill B."/>
            <person name="Osman S."/>
            <person name="Markiewicz E."/>
            <person name="Oyono O.L."/>
            <person name="Patti C."/>
            <person name="Phunkhang P."/>
            <person name="Pierre F."/>
            <person name="Priest M."/>
            <person name="Raghuraman S."/>
            <person name="Rege F."/>
            <person name="Reyes R."/>
            <person name="Rise C."/>
            <person name="Rogov P."/>
            <person name="Ross K."/>
            <person name="Ryan E."/>
            <person name="Settipalli S."/>
            <person name="Shea T."/>
            <person name="Sherpa N."/>
            <person name="Shi L."/>
            <person name="Shih D."/>
            <person name="Sparrow T."/>
            <person name="Spaulding J."/>
            <person name="Stalker J."/>
            <person name="Stange-Thomann N."/>
            <person name="Stavropoulos S."/>
            <person name="Stone C."/>
            <person name="Strader C."/>
            <person name="Tesfaye S."/>
            <person name="Thomson T."/>
            <person name="Thoulutsang Y."/>
            <person name="Thoulutsang D."/>
            <person name="Topham K."/>
            <person name="Topping I."/>
            <person name="Tsamla T."/>
            <person name="Vassiliev H."/>
            <person name="Vo A."/>
            <person name="Wangchuk T."/>
            <person name="Wangdi T."/>
            <person name="Weiand M."/>
            <person name="Wilkinson J."/>
            <person name="Wilson A."/>
            <person name="Yadav S."/>
            <person name="Young G."/>
            <person name="Yu Q."/>
            <person name="Zembek L."/>
            <person name="Zhong D."/>
            <person name="Zimmer A."/>
            <person name="Zwirko Z."/>
            <person name="Jaffe D.B."/>
            <person name="Alvarez P."/>
            <person name="Brockman W."/>
            <person name="Butler J."/>
            <person name="Chin C."/>
            <person name="Gnerre S."/>
            <person name="Grabherr M."/>
            <person name="Kleber M."/>
            <person name="Mauceli E."/>
            <person name="MacCallum I."/>
        </authorList>
    </citation>
    <scope>NUCLEOTIDE SEQUENCE [LARGE SCALE GENOMIC DNA]</scope>
    <source>
        <strain evidence="2">Tucson 15010-1051.87</strain>
    </source>
</reference>
<gene>
    <name evidence="1" type="primary">Dvir\GJ26536</name>
    <name evidence="1" type="ORF">Dvir_GJ26536</name>
</gene>
<evidence type="ECO:0000313" key="2">
    <source>
        <dbReference type="Proteomes" id="UP000008792"/>
    </source>
</evidence>
<organism evidence="1 2">
    <name type="scientific">Drosophila virilis</name>
    <name type="common">Fruit fly</name>
    <dbReference type="NCBI Taxonomy" id="7244"/>
    <lineage>
        <taxon>Eukaryota</taxon>
        <taxon>Metazoa</taxon>
        <taxon>Ecdysozoa</taxon>
        <taxon>Arthropoda</taxon>
        <taxon>Hexapoda</taxon>
        <taxon>Insecta</taxon>
        <taxon>Pterygota</taxon>
        <taxon>Neoptera</taxon>
        <taxon>Endopterygota</taxon>
        <taxon>Diptera</taxon>
        <taxon>Brachycera</taxon>
        <taxon>Muscomorpha</taxon>
        <taxon>Ephydroidea</taxon>
        <taxon>Drosophilidae</taxon>
        <taxon>Drosophila</taxon>
    </lineage>
</organism>
<dbReference type="AlphaFoldDB" id="A0A0Q9WU52"/>
<evidence type="ECO:0000313" key="1">
    <source>
        <dbReference type="EMBL" id="KRF85185.1"/>
    </source>
</evidence>
<dbReference type="Proteomes" id="UP000008792">
    <property type="component" value="Unassembled WGS sequence"/>
</dbReference>
<dbReference type="EMBL" id="CH940647">
    <property type="protein sequence ID" value="KRF85185.1"/>
    <property type="molecule type" value="Genomic_DNA"/>
</dbReference>
<sequence>MSGEAKKQTDKQTDLKDLLDKDIMHLFQLCVGNKKGAPDWAMGGQLETELNPHHRVELVLEQPAGLGINGQKPTLRFFGTLLTVCAGWWRGLT</sequence>
<proteinExistence type="predicted"/>
<accession>A0A0Q9WU52</accession>
<protein>
    <submittedName>
        <fullName evidence="1">Uncharacterized protein</fullName>
    </submittedName>
</protein>